<dbReference type="InterPro" id="IPR008279">
    <property type="entry name" value="PEP-util_enz_mobile_dom"/>
</dbReference>
<proteinExistence type="predicted"/>
<dbReference type="OrthoDB" id="3590125at2"/>
<feature type="domain" description="PEP-utilising enzyme mobile" evidence="1">
    <location>
        <begin position="715"/>
        <end position="784"/>
    </location>
</feature>
<gene>
    <name evidence="2" type="ORF">C4K68_05065</name>
</gene>
<dbReference type="InterPro" id="IPR013815">
    <property type="entry name" value="ATP_grasp_subdomain_1"/>
</dbReference>
<dbReference type="Gene3D" id="3.30.1490.20">
    <property type="entry name" value="ATP-grasp fold, A domain"/>
    <property type="match status" value="1"/>
</dbReference>
<dbReference type="PANTHER" id="PTHR43615:SF1">
    <property type="entry name" value="PPDK_N DOMAIN-CONTAINING PROTEIN"/>
    <property type="match status" value="1"/>
</dbReference>
<reference evidence="2 3" key="1">
    <citation type="submission" date="2018-02" db="EMBL/GenBank/DDBJ databases">
        <title>novel marine gammaproteobacteria from coastal saline agro ecosystem.</title>
        <authorList>
            <person name="Krishnan R."/>
            <person name="Ramesh Kumar N."/>
        </authorList>
    </citation>
    <scope>NUCLEOTIDE SEQUENCE [LARGE SCALE GENOMIC DNA]</scope>
    <source>
        <strain evidence="2 3">228</strain>
    </source>
</reference>
<dbReference type="GO" id="GO:0005524">
    <property type="term" value="F:ATP binding"/>
    <property type="evidence" value="ECO:0007669"/>
    <property type="project" value="InterPro"/>
</dbReference>
<organism evidence="2 3">
    <name type="scientific">Proteobacteria bacterium 228</name>
    <dbReference type="NCBI Taxonomy" id="2083153"/>
    <lineage>
        <taxon>Bacteria</taxon>
        <taxon>Pseudomonadati</taxon>
        <taxon>Pseudomonadota</taxon>
    </lineage>
</organism>
<dbReference type="Pfam" id="PF00391">
    <property type="entry name" value="PEP-utilizers"/>
    <property type="match status" value="1"/>
</dbReference>
<dbReference type="EMBL" id="PRLP01000015">
    <property type="protein sequence ID" value="PPC78532.1"/>
    <property type="molecule type" value="Genomic_DNA"/>
</dbReference>
<dbReference type="SUPFAM" id="SSF52009">
    <property type="entry name" value="Phosphohistidine domain"/>
    <property type="match status" value="1"/>
</dbReference>
<evidence type="ECO:0000313" key="3">
    <source>
        <dbReference type="Proteomes" id="UP000238196"/>
    </source>
</evidence>
<dbReference type="AlphaFoldDB" id="A0A2S5KV54"/>
<dbReference type="Proteomes" id="UP000238196">
    <property type="component" value="Unassembled WGS sequence"/>
</dbReference>
<dbReference type="NCBIfam" id="NF004508">
    <property type="entry name" value="PRK05849.1"/>
    <property type="match status" value="1"/>
</dbReference>
<comment type="caution">
    <text evidence="2">The sequence shown here is derived from an EMBL/GenBank/DDBJ whole genome shotgun (WGS) entry which is preliminary data.</text>
</comment>
<evidence type="ECO:0000259" key="1">
    <source>
        <dbReference type="Pfam" id="PF00391"/>
    </source>
</evidence>
<evidence type="ECO:0000313" key="2">
    <source>
        <dbReference type="EMBL" id="PPC78532.1"/>
    </source>
</evidence>
<keyword evidence="2" id="KW-0670">Pyruvate</keyword>
<dbReference type="Gene3D" id="3.50.30.10">
    <property type="entry name" value="Phosphohistidine domain"/>
    <property type="match status" value="1"/>
</dbReference>
<dbReference type="GO" id="GO:0016772">
    <property type="term" value="F:transferase activity, transferring phosphorus-containing groups"/>
    <property type="evidence" value="ECO:0007669"/>
    <property type="project" value="InterPro"/>
</dbReference>
<name>A0A2S5KV54_9PROT</name>
<protein>
    <submittedName>
        <fullName evidence="2">Pyruvate, phosphate dikinase</fullName>
    </submittedName>
</protein>
<accession>A0A2S5KV54</accession>
<dbReference type="InterPro" id="IPR051549">
    <property type="entry name" value="PEP_Utilizing_Enz"/>
</dbReference>
<dbReference type="InterPro" id="IPR036637">
    <property type="entry name" value="Phosphohistidine_dom_sf"/>
</dbReference>
<dbReference type="Gene3D" id="3.30.470.20">
    <property type="entry name" value="ATP-grasp fold, B domain"/>
    <property type="match status" value="1"/>
</dbReference>
<sequence>MSSVDHFVFGTKSETLEQLAAHLRVGRVLPVYYFCVAQWLEQPEHVLNEIERRFSEPAVVVRSSAQNEDTATHSMAGAFASVLDVPRDNRAALRAAIEQVIGSFATMPNRYHQVLIQPMLNHIQMSGVVMTHDLQQGAPYYIVNYDDESGKTDTITGGTGIQKTVMIYRNADHALIKSSRLRQLLRACQELEGICGHVPLDIEFAVGIAEEVYILQVRRITLSKTWHPVTEKRVAQYLRYIEQFVSQCEAPEAGLYGAVSMLGIMPDWNPAEIIGANPRPLAVSLYRHLITDSTWREARAYMGYHHPPSYPLMVLIADHPYIDVRRSFNSFLPARLAPALAEKLVSAWVDRLRNHSEWHDKVEFEIVPTCMTFSVIDDMTKRYPGLLSTDEMAEFTQSLSTLTLSLITGARKGSLEDGLAQVAACVERQHTRGALAAVSLRDIERRLLDAKEGTFAFAVLARHGFIAESLMRSAVQRGALSFERLACFKRSVTTVTAELARDFTQALADTGKRGAFLARFGHLRPGTYDINSLRYDERNDLFEGQPTEENTSPHDAFEASHAELFALENLLSELDWPLSANTLLSYAHRAIAAREYAKLVFTRDLSDALAMFTEWGAEQGLSRDDLSYLDIATVIDSLTSPLLDEADRVWLEHVYTAKRRYDNSKSLKLGHLMARAADLFVVPLQRSLPTFITDQHISAMPLLLTAQSATALDLDGKVVCIENADPGFDWIFTRSIAGLITQYGGANSHMAIRCAEFGIPAAIGCGEQVFSQLKHGRWVMMNCRESTLRVE</sequence>
<dbReference type="SUPFAM" id="SSF56059">
    <property type="entry name" value="Glutathione synthetase ATP-binding domain-like"/>
    <property type="match status" value="1"/>
</dbReference>
<dbReference type="PANTHER" id="PTHR43615">
    <property type="entry name" value="PHOSPHOENOLPYRUVATE SYNTHASE-RELATED"/>
    <property type="match status" value="1"/>
</dbReference>